<keyword evidence="1" id="KW-0812">Transmembrane</keyword>
<keyword evidence="1" id="KW-1133">Transmembrane helix</keyword>
<feature type="transmembrane region" description="Helical" evidence="1">
    <location>
        <begin position="20"/>
        <end position="44"/>
    </location>
</feature>
<evidence type="ECO:0000313" key="2">
    <source>
        <dbReference type="EMBL" id="KAK8524942.1"/>
    </source>
</evidence>
<dbReference type="Gene3D" id="3.80.10.10">
    <property type="entry name" value="Ribonuclease Inhibitor"/>
    <property type="match status" value="1"/>
</dbReference>
<name>A0ABR2CX67_9ROSI</name>
<organism evidence="2 3">
    <name type="scientific">Hibiscus sabdariffa</name>
    <name type="common">roselle</name>
    <dbReference type="NCBI Taxonomy" id="183260"/>
    <lineage>
        <taxon>Eukaryota</taxon>
        <taxon>Viridiplantae</taxon>
        <taxon>Streptophyta</taxon>
        <taxon>Embryophyta</taxon>
        <taxon>Tracheophyta</taxon>
        <taxon>Spermatophyta</taxon>
        <taxon>Magnoliopsida</taxon>
        <taxon>eudicotyledons</taxon>
        <taxon>Gunneridae</taxon>
        <taxon>Pentapetalae</taxon>
        <taxon>rosids</taxon>
        <taxon>malvids</taxon>
        <taxon>Malvales</taxon>
        <taxon>Malvaceae</taxon>
        <taxon>Malvoideae</taxon>
        <taxon>Hibiscus</taxon>
    </lineage>
</organism>
<dbReference type="InterPro" id="IPR032675">
    <property type="entry name" value="LRR_dom_sf"/>
</dbReference>
<accession>A0ABR2CX67</accession>
<keyword evidence="1" id="KW-0472">Membrane</keyword>
<dbReference type="EMBL" id="JBBPBM010000041">
    <property type="protein sequence ID" value="KAK8524942.1"/>
    <property type="molecule type" value="Genomic_DNA"/>
</dbReference>
<reference evidence="2 3" key="1">
    <citation type="journal article" date="2024" name="G3 (Bethesda)">
        <title>Genome assembly of Hibiscus sabdariffa L. provides insights into metabolisms of medicinal natural products.</title>
        <authorList>
            <person name="Kim T."/>
        </authorList>
    </citation>
    <scope>NUCLEOTIDE SEQUENCE [LARGE SCALE GENOMIC DNA]</scope>
    <source>
        <strain evidence="2">TK-2024</strain>
        <tissue evidence="2">Old leaves</tissue>
    </source>
</reference>
<proteinExistence type="predicted"/>
<dbReference type="Proteomes" id="UP001472677">
    <property type="component" value="Unassembled WGS sequence"/>
</dbReference>
<keyword evidence="3" id="KW-1185">Reference proteome</keyword>
<sequence>MGDQKDSWPRAVTSIAPGKGAALSLCSVWGLPLAAKILGGLLSFKITREQWQLVLHRDELDSEREVISALPSSLESPSSSFIAFPSLKHLEFFDLEGWECWMPLTIREEEHVTVMSRLCSLTIGSCPKLTSLPHYILQNTSLKELDETLAKYGKFAAAVYIPHQLENKLTSIASIIKWSHQGHLKASLRLGQ</sequence>
<evidence type="ECO:0000313" key="3">
    <source>
        <dbReference type="Proteomes" id="UP001472677"/>
    </source>
</evidence>
<protein>
    <submittedName>
        <fullName evidence="2">Uncharacterized protein</fullName>
    </submittedName>
</protein>
<evidence type="ECO:0000256" key="1">
    <source>
        <dbReference type="SAM" id="Phobius"/>
    </source>
</evidence>
<comment type="caution">
    <text evidence="2">The sequence shown here is derived from an EMBL/GenBank/DDBJ whole genome shotgun (WGS) entry which is preliminary data.</text>
</comment>
<gene>
    <name evidence="2" type="ORF">V6N12_029793</name>
</gene>